<dbReference type="InterPro" id="IPR028098">
    <property type="entry name" value="Glyco_trans_4-like_N"/>
</dbReference>
<feature type="domain" description="Glycosyl transferase family 1" evidence="1">
    <location>
        <begin position="181"/>
        <end position="338"/>
    </location>
</feature>
<evidence type="ECO:0000313" key="4">
    <source>
        <dbReference type="Proteomes" id="UP000533429"/>
    </source>
</evidence>
<comment type="caution">
    <text evidence="3">The sequence shown here is derived from an EMBL/GenBank/DDBJ whole genome shotgun (WGS) entry which is preliminary data.</text>
</comment>
<dbReference type="Pfam" id="PF13439">
    <property type="entry name" value="Glyco_transf_4"/>
    <property type="match status" value="1"/>
</dbReference>
<dbReference type="AlphaFoldDB" id="A0A850QXG9"/>
<dbReference type="PANTHER" id="PTHR12526">
    <property type="entry name" value="GLYCOSYLTRANSFERASE"/>
    <property type="match status" value="1"/>
</dbReference>
<evidence type="ECO:0000313" key="3">
    <source>
        <dbReference type="EMBL" id="NVP03316.1"/>
    </source>
</evidence>
<dbReference type="Proteomes" id="UP000533429">
    <property type="component" value="Unassembled WGS sequence"/>
</dbReference>
<evidence type="ECO:0000259" key="1">
    <source>
        <dbReference type="Pfam" id="PF00534"/>
    </source>
</evidence>
<dbReference type="Gene3D" id="3.40.50.2000">
    <property type="entry name" value="Glycogen Phosphorylase B"/>
    <property type="match status" value="2"/>
</dbReference>
<organism evidence="3 4">
    <name type="scientific">Photobacterium damselae subsp. damselae</name>
    <name type="common">Listonella damsela</name>
    <dbReference type="NCBI Taxonomy" id="85581"/>
    <lineage>
        <taxon>Bacteria</taxon>
        <taxon>Pseudomonadati</taxon>
        <taxon>Pseudomonadota</taxon>
        <taxon>Gammaproteobacteria</taxon>
        <taxon>Vibrionales</taxon>
        <taxon>Vibrionaceae</taxon>
        <taxon>Photobacterium</taxon>
    </lineage>
</organism>
<feature type="domain" description="Glycosyltransferase subfamily 4-like N-terminal" evidence="2">
    <location>
        <begin position="15"/>
        <end position="165"/>
    </location>
</feature>
<dbReference type="EMBL" id="JABXOR010001568">
    <property type="protein sequence ID" value="NVP03316.1"/>
    <property type="molecule type" value="Genomic_DNA"/>
</dbReference>
<dbReference type="Pfam" id="PF00534">
    <property type="entry name" value="Glycos_transf_1"/>
    <property type="match status" value="1"/>
</dbReference>
<dbReference type="PANTHER" id="PTHR12526:SF630">
    <property type="entry name" value="GLYCOSYLTRANSFERASE"/>
    <property type="match status" value="1"/>
</dbReference>
<dbReference type="InterPro" id="IPR001296">
    <property type="entry name" value="Glyco_trans_1"/>
</dbReference>
<dbReference type="SUPFAM" id="SSF53756">
    <property type="entry name" value="UDP-Glycosyltransferase/glycogen phosphorylase"/>
    <property type="match status" value="1"/>
</dbReference>
<reference evidence="3 4" key="1">
    <citation type="submission" date="2020-06" db="EMBL/GenBank/DDBJ databases">
        <title>Photobacterium damselae subsp. damselae comparative genomics.</title>
        <authorList>
            <person name="Osorio C.R."/>
        </authorList>
    </citation>
    <scope>NUCLEOTIDE SEQUENCE [LARGE SCALE GENOMIC DNA]</scope>
    <source>
        <strain evidence="3 4">TW250/03</strain>
    </source>
</reference>
<dbReference type="GO" id="GO:1901135">
    <property type="term" value="P:carbohydrate derivative metabolic process"/>
    <property type="evidence" value="ECO:0007669"/>
    <property type="project" value="UniProtKB-ARBA"/>
</dbReference>
<evidence type="ECO:0000259" key="2">
    <source>
        <dbReference type="Pfam" id="PF13439"/>
    </source>
</evidence>
<sequence length="358" mass="41554">MKNILFYLPSMAPSGGIERVVSTIINNLCDKFEVTILTNDDKESFYSINNRVKHDCLNSYIPLDMNSRVKRIFSQLKKIYISSNKLSSYLNDNNFDYIYITHPLTHLELLLSGCEFKKIIISEHGASNNYNSIYKLIKRLSYKKCKYYCVPTKSDCEYYNQLGFPVIYTPHYRPDLNYQSANLDSKTVLNIGRYTDDKKQLRLLNIWNSIDVSIRSEWKLNIVGSGELYLKLDNFIKEHGLTKSVFLIKPQKDISEIYKDSAIFALTSRSEGFGMVLLEAAGFGLPLISFNCPSGPRDIINNNNGFLIENDNDELYRKNLIRMMEDRNMLETLSQGSKQLCLDWSNEKINEIWMKIFK</sequence>
<accession>A0A850QXG9</accession>
<name>A0A850QXG9_PHODD</name>
<gene>
    <name evidence="3" type="ORF">HWA77_24225</name>
</gene>
<keyword evidence="3" id="KW-0808">Transferase</keyword>
<dbReference type="GO" id="GO:0016757">
    <property type="term" value="F:glycosyltransferase activity"/>
    <property type="evidence" value="ECO:0007669"/>
    <property type="project" value="InterPro"/>
</dbReference>
<protein>
    <submittedName>
        <fullName evidence="3">Glycosyltransferase</fullName>
    </submittedName>
</protein>
<proteinExistence type="predicted"/>